<keyword evidence="6" id="KW-1185">Reference proteome</keyword>
<dbReference type="SMART" id="SM01065">
    <property type="entry name" value="CBM_2"/>
    <property type="match status" value="1"/>
</dbReference>
<dbReference type="SUPFAM" id="SSF49452">
    <property type="entry name" value="Starch-binding domain-like"/>
    <property type="match status" value="1"/>
</dbReference>
<dbReference type="InterPro" id="IPR001932">
    <property type="entry name" value="PPM-type_phosphatase-like_dom"/>
</dbReference>
<dbReference type="AlphaFoldDB" id="A0A1Q9DUJ0"/>
<dbReference type="InterPro" id="IPR002044">
    <property type="entry name" value="CBM20"/>
</dbReference>
<dbReference type="GO" id="GO:0004722">
    <property type="term" value="F:protein serine/threonine phosphatase activity"/>
    <property type="evidence" value="ECO:0007669"/>
    <property type="project" value="UniProtKB-EC"/>
</dbReference>
<organism evidence="5 6">
    <name type="scientific">Symbiodinium microadriaticum</name>
    <name type="common">Dinoflagellate</name>
    <name type="synonym">Zooxanthella microadriatica</name>
    <dbReference type="NCBI Taxonomy" id="2951"/>
    <lineage>
        <taxon>Eukaryota</taxon>
        <taxon>Sar</taxon>
        <taxon>Alveolata</taxon>
        <taxon>Dinophyceae</taxon>
        <taxon>Suessiales</taxon>
        <taxon>Symbiodiniaceae</taxon>
        <taxon>Symbiodinium</taxon>
    </lineage>
</organism>
<feature type="compositionally biased region" description="Basic and acidic residues" evidence="2">
    <location>
        <begin position="291"/>
        <end position="302"/>
    </location>
</feature>
<dbReference type="Pfam" id="PF00686">
    <property type="entry name" value="CBM_20"/>
    <property type="match status" value="1"/>
</dbReference>
<keyword evidence="1" id="KW-0464">Manganese</keyword>
<sequence length="547" mass="59469">MTTTSTLTSMVNQELNGVVNATVARWHSQALDFQVTFRVRAETNLGDHVYLVGSGACLGSWKPQAGIALRTHEEAYPLWWTTIQIPLDSRLKQSIMMEYKFVIRRNEGQMDWEDGANRVLPLSLRPDGNLESTPPEMAVFGENRDERLQSPTLVPVMTTSTCLADLNSDSPDDMSQSSSGTDSSPQPVKVASSTPKAKARSSPPYSPFNPIARPSPRPSTRPSPTPSSVENSPTPLKIVRVPSKPVSRPKPKKSPSVEVDNQVASKGKSPQDPVAKPPQPAPVAKSPTVEDLAKPPQDKKETTAQVVKETPPAVKTERPPQVAKVESVPEPIKVTSSLEDVKVESAKIIPVSPQVLKPQSIKPINPRYVFNAGAQRLAKPAGRCEDAFFFSTNAAGVADGVGQMEQFKEYGVDAAAYSDELMRLCAEYMHENPTGSPAAALASAEQGAKSFGASTALVMTLEGQIVRVANLGDSGFMHLRSKDWGMEIVQTSREQTHGWNCPYQLTRVPEELIKGTGVVFDSAADCDLYDLHVAAGRRWFRLGHPRT</sequence>
<gene>
    <name evidence="5" type="ORF">AK812_SmicGene18663</name>
</gene>
<evidence type="ECO:0000259" key="3">
    <source>
        <dbReference type="PROSITE" id="PS51166"/>
    </source>
</evidence>
<dbReference type="InterPro" id="IPR013784">
    <property type="entry name" value="Carb-bd-like_fold"/>
</dbReference>
<reference evidence="5 6" key="1">
    <citation type="submission" date="2016-02" db="EMBL/GenBank/DDBJ databases">
        <title>Genome analysis of coral dinoflagellate symbionts highlights evolutionary adaptations to a symbiotic lifestyle.</title>
        <authorList>
            <person name="Aranda M."/>
            <person name="Li Y."/>
            <person name="Liew Y.J."/>
            <person name="Baumgarten S."/>
            <person name="Simakov O."/>
            <person name="Wilson M."/>
            <person name="Piel J."/>
            <person name="Ashoor H."/>
            <person name="Bougouffa S."/>
            <person name="Bajic V.B."/>
            <person name="Ryu T."/>
            <person name="Ravasi T."/>
            <person name="Bayer T."/>
            <person name="Micklem G."/>
            <person name="Kim H."/>
            <person name="Bhak J."/>
            <person name="Lajeunesse T.C."/>
            <person name="Voolstra C.R."/>
        </authorList>
    </citation>
    <scope>NUCLEOTIDE SEQUENCE [LARGE SCALE GENOMIC DNA]</scope>
    <source>
        <strain evidence="5 6">CCMP2467</strain>
    </source>
</reference>
<dbReference type="InterPro" id="IPR013783">
    <property type="entry name" value="Ig-like_fold"/>
</dbReference>
<accession>A0A1Q9DUJ0</accession>
<dbReference type="GO" id="GO:0046872">
    <property type="term" value="F:metal ion binding"/>
    <property type="evidence" value="ECO:0007669"/>
    <property type="project" value="UniProtKB-UniRule"/>
</dbReference>
<comment type="caution">
    <text evidence="5">The sequence shown here is derived from an EMBL/GenBank/DDBJ whole genome shotgun (WGS) entry which is preliminary data.</text>
</comment>
<feature type="region of interest" description="Disordered" evidence="2">
    <location>
        <begin position="163"/>
        <end position="327"/>
    </location>
</feature>
<feature type="compositionally biased region" description="Low complexity" evidence="2">
    <location>
        <begin position="173"/>
        <end position="184"/>
    </location>
</feature>
<keyword evidence="1" id="KW-0378">Hydrolase</keyword>
<evidence type="ECO:0000256" key="2">
    <source>
        <dbReference type="SAM" id="MobiDB-lite"/>
    </source>
</evidence>
<dbReference type="InterPro" id="IPR036457">
    <property type="entry name" value="PPM-type-like_dom_sf"/>
</dbReference>
<proteinExistence type="inferred from homology"/>
<evidence type="ECO:0000313" key="5">
    <source>
        <dbReference type="EMBL" id="OLP98845.1"/>
    </source>
</evidence>
<dbReference type="PROSITE" id="PS51166">
    <property type="entry name" value="CBM20"/>
    <property type="match status" value="1"/>
</dbReference>
<comment type="similarity">
    <text evidence="1">Belongs to the PP2C family.</text>
</comment>
<comment type="cofactor">
    <cofactor evidence="1">
        <name>Mg(2+)</name>
        <dbReference type="ChEBI" id="CHEBI:18420"/>
    </cofactor>
</comment>
<protein>
    <recommendedName>
        <fullName evidence="1">Protein phosphatase</fullName>
        <ecNumber evidence="1">3.1.3.16</ecNumber>
    </recommendedName>
</protein>
<dbReference type="EMBL" id="LSRX01000384">
    <property type="protein sequence ID" value="OLP98845.1"/>
    <property type="molecule type" value="Genomic_DNA"/>
</dbReference>
<feature type="domain" description="PPM-type phosphatase" evidence="4">
    <location>
        <begin position="369"/>
        <end position="547"/>
    </location>
</feature>
<name>A0A1Q9DUJ0_SYMMI</name>
<dbReference type="Gene3D" id="2.60.40.10">
    <property type="entry name" value="Immunoglobulins"/>
    <property type="match status" value="1"/>
</dbReference>
<comment type="catalytic activity">
    <reaction evidence="1">
        <text>O-phospho-L-seryl-[protein] + H2O = L-seryl-[protein] + phosphate</text>
        <dbReference type="Rhea" id="RHEA:20629"/>
        <dbReference type="Rhea" id="RHEA-COMP:9863"/>
        <dbReference type="Rhea" id="RHEA-COMP:11604"/>
        <dbReference type="ChEBI" id="CHEBI:15377"/>
        <dbReference type="ChEBI" id="CHEBI:29999"/>
        <dbReference type="ChEBI" id="CHEBI:43474"/>
        <dbReference type="ChEBI" id="CHEBI:83421"/>
        <dbReference type="EC" id="3.1.3.16"/>
    </reaction>
</comment>
<comment type="catalytic activity">
    <reaction evidence="1">
        <text>O-phospho-L-threonyl-[protein] + H2O = L-threonyl-[protein] + phosphate</text>
        <dbReference type="Rhea" id="RHEA:47004"/>
        <dbReference type="Rhea" id="RHEA-COMP:11060"/>
        <dbReference type="Rhea" id="RHEA-COMP:11605"/>
        <dbReference type="ChEBI" id="CHEBI:15377"/>
        <dbReference type="ChEBI" id="CHEBI:30013"/>
        <dbReference type="ChEBI" id="CHEBI:43474"/>
        <dbReference type="ChEBI" id="CHEBI:61977"/>
        <dbReference type="EC" id="3.1.3.16"/>
    </reaction>
</comment>
<dbReference type="SUPFAM" id="SSF81606">
    <property type="entry name" value="PP2C-like"/>
    <property type="match status" value="1"/>
</dbReference>
<keyword evidence="1" id="KW-0904">Protein phosphatase</keyword>
<dbReference type="InterPro" id="IPR039123">
    <property type="entry name" value="PPTC7"/>
</dbReference>
<evidence type="ECO:0000256" key="1">
    <source>
        <dbReference type="RuleBase" id="RU366020"/>
    </source>
</evidence>
<evidence type="ECO:0000259" key="4">
    <source>
        <dbReference type="PROSITE" id="PS51746"/>
    </source>
</evidence>
<dbReference type="PROSITE" id="PS51746">
    <property type="entry name" value="PPM_2"/>
    <property type="match status" value="1"/>
</dbReference>
<dbReference type="PANTHER" id="PTHR12320">
    <property type="entry name" value="PROTEIN PHOSPHATASE 2C"/>
    <property type="match status" value="1"/>
</dbReference>
<dbReference type="CDD" id="cd05467">
    <property type="entry name" value="CBM20"/>
    <property type="match status" value="1"/>
</dbReference>
<keyword evidence="1" id="KW-0460">Magnesium</keyword>
<dbReference type="GO" id="GO:2001070">
    <property type="term" value="F:starch binding"/>
    <property type="evidence" value="ECO:0007669"/>
    <property type="project" value="InterPro"/>
</dbReference>
<evidence type="ECO:0000313" key="6">
    <source>
        <dbReference type="Proteomes" id="UP000186817"/>
    </source>
</evidence>
<keyword evidence="1" id="KW-0479">Metal-binding</keyword>
<comment type="cofactor">
    <cofactor evidence="1">
        <name>Mn(2+)</name>
        <dbReference type="ChEBI" id="CHEBI:29035"/>
    </cofactor>
</comment>
<dbReference type="Gene3D" id="3.60.40.10">
    <property type="entry name" value="PPM-type phosphatase domain"/>
    <property type="match status" value="1"/>
</dbReference>
<dbReference type="OrthoDB" id="60843at2759"/>
<feature type="compositionally biased region" description="Pro residues" evidence="2">
    <location>
        <begin position="213"/>
        <end position="225"/>
    </location>
</feature>
<dbReference type="EC" id="3.1.3.16" evidence="1"/>
<dbReference type="PANTHER" id="PTHR12320:SF1">
    <property type="entry name" value="PROTEIN PHOSPHATASE PTC7 HOMOLOG"/>
    <property type="match status" value="1"/>
</dbReference>
<dbReference type="Proteomes" id="UP000186817">
    <property type="component" value="Unassembled WGS sequence"/>
</dbReference>
<feature type="domain" description="CBM20" evidence="3">
    <location>
        <begin position="27"/>
        <end position="142"/>
    </location>
</feature>